<dbReference type="GO" id="GO:0032259">
    <property type="term" value="P:methylation"/>
    <property type="evidence" value="ECO:0007669"/>
    <property type="project" value="UniProtKB-KW"/>
</dbReference>
<dbReference type="Gene3D" id="3.40.50.150">
    <property type="entry name" value="Vaccinia Virus protein VP39"/>
    <property type="match status" value="1"/>
</dbReference>
<dbReference type="AlphaFoldDB" id="A0A1M6F488"/>
<accession>A0A1M6F488</accession>
<proteinExistence type="predicted"/>
<dbReference type="InterPro" id="IPR036804">
    <property type="entry name" value="CheR_N_sf"/>
</dbReference>
<dbReference type="Pfam" id="PF03705">
    <property type="entry name" value="CheR_N"/>
    <property type="match status" value="1"/>
</dbReference>
<dbReference type="OrthoDB" id="9786165at2"/>
<dbReference type="PANTHER" id="PTHR24422:SF19">
    <property type="entry name" value="CHEMOTAXIS PROTEIN METHYLTRANSFERASE"/>
    <property type="match status" value="1"/>
</dbReference>
<dbReference type="SUPFAM" id="SSF47757">
    <property type="entry name" value="Chemotaxis receptor methyltransferase CheR, N-terminal domain"/>
    <property type="match status" value="1"/>
</dbReference>
<dbReference type="RefSeq" id="WP_083610745.1">
    <property type="nucleotide sequence ID" value="NZ_FQZU01000003.1"/>
</dbReference>
<dbReference type="STRING" id="1121393.SAMN02745216_00718"/>
<dbReference type="PIRSF" id="PIRSF000410">
    <property type="entry name" value="CheR"/>
    <property type="match status" value="1"/>
</dbReference>
<keyword evidence="3 7" id="KW-0489">Methyltransferase</keyword>
<name>A0A1M6F488_9BACT</name>
<evidence type="ECO:0000256" key="2">
    <source>
        <dbReference type="ARBA" id="ARBA00012534"/>
    </source>
</evidence>
<gene>
    <name evidence="7" type="ORF">SAMN02745216_00718</name>
</gene>
<dbReference type="PROSITE" id="PS50123">
    <property type="entry name" value="CHER"/>
    <property type="match status" value="1"/>
</dbReference>
<protein>
    <recommendedName>
        <fullName evidence="2">protein-glutamate O-methyltransferase</fullName>
        <ecNumber evidence="2">2.1.1.80</ecNumber>
    </recommendedName>
</protein>
<dbReference type="EC" id="2.1.1.80" evidence="2"/>
<evidence type="ECO:0000256" key="1">
    <source>
        <dbReference type="ARBA" id="ARBA00001541"/>
    </source>
</evidence>
<dbReference type="Pfam" id="PF01739">
    <property type="entry name" value="CheR"/>
    <property type="match status" value="1"/>
</dbReference>
<sequence length="294" mass="34129">MEQTINDAGMPEDRSPTSMMRLTDKEFESIRKMVYDRFGINLTPAKRSLVVGRLQKILRSRSIPTFSAYYDMLQKDGSGQLLSEFVNRISTNYTYFEREKDHFEFFSKTALPEADRRHKAKKELDLRIWCAGCSTGEEAYTLVIRMLDFFGSEYSRWNAGLLATDISADALSVAASGLYSDERVAQLPTAIRNKYFSRRPDGQWSVVDKVKKEIVFRRFNLMNSQFPFRKPFDVIFCRNVMIYFDSPTRKALVSRFCDCLTPGGYLFIGHSESLGRDLRRLEYVMPAVYRRKEG</sequence>
<dbReference type="PRINTS" id="PR00996">
    <property type="entry name" value="CHERMTFRASE"/>
</dbReference>
<dbReference type="GO" id="GO:0008983">
    <property type="term" value="F:protein-glutamate O-methyltransferase activity"/>
    <property type="evidence" value="ECO:0007669"/>
    <property type="project" value="UniProtKB-EC"/>
</dbReference>
<keyword evidence="4 7" id="KW-0808">Transferase</keyword>
<dbReference type="InterPro" id="IPR000780">
    <property type="entry name" value="CheR_MeTrfase"/>
</dbReference>
<dbReference type="Gene3D" id="1.10.155.10">
    <property type="entry name" value="Chemotaxis receptor methyltransferase CheR, N-terminal domain"/>
    <property type="match status" value="1"/>
</dbReference>
<dbReference type="Proteomes" id="UP000183994">
    <property type="component" value="Unassembled WGS sequence"/>
</dbReference>
<reference evidence="8" key="1">
    <citation type="submission" date="2016-11" db="EMBL/GenBank/DDBJ databases">
        <authorList>
            <person name="Varghese N."/>
            <person name="Submissions S."/>
        </authorList>
    </citation>
    <scope>NUCLEOTIDE SEQUENCE [LARGE SCALE GENOMIC DNA]</scope>
    <source>
        <strain evidence="8">DSM 16219</strain>
    </source>
</reference>
<organism evidence="7 8">
    <name type="scientific">Desulfatibacillum alkenivorans DSM 16219</name>
    <dbReference type="NCBI Taxonomy" id="1121393"/>
    <lineage>
        <taxon>Bacteria</taxon>
        <taxon>Pseudomonadati</taxon>
        <taxon>Thermodesulfobacteriota</taxon>
        <taxon>Desulfobacteria</taxon>
        <taxon>Desulfobacterales</taxon>
        <taxon>Desulfatibacillaceae</taxon>
        <taxon>Desulfatibacillum</taxon>
    </lineage>
</organism>
<dbReference type="PANTHER" id="PTHR24422">
    <property type="entry name" value="CHEMOTAXIS PROTEIN METHYLTRANSFERASE"/>
    <property type="match status" value="1"/>
</dbReference>
<dbReference type="EMBL" id="FQZU01000003">
    <property type="protein sequence ID" value="SHI92483.1"/>
    <property type="molecule type" value="Genomic_DNA"/>
</dbReference>
<dbReference type="InterPro" id="IPR022642">
    <property type="entry name" value="CheR_C"/>
</dbReference>
<keyword evidence="5" id="KW-0949">S-adenosyl-L-methionine</keyword>
<evidence type="ECO:0000256" key="5">
    <source>
        <dbReference type="ARBA" id="ARBA00022691"/>
    </source>
</evidence>
<evidence type="ECO:0000313" key="8">
    <source>
        <dbReference type="Proteomes" id="UP000183994"/>
    </source>
</evidence>
<dbReference type="InterPro" id="IPR029063">
    <property type="entry name" value="SAM-dependent_MTases_sf"/>
</dbReference>
<evidence type="ECO:0000256" key="3">
    <source>
        <dbReference type="ARBA" id="ARBA00022603"/>
    </source>
</evidence>
<comment type="catalytic activity">
    <reaction evidence="1">
        <text>L-glutamyl-[protein] + S-adenosyl-L-methionine = [protein]-L-glutamate 5-O-methyl ester + S-adenosyl-L-homocysteine</text>
        <dbReference type="Rhea" id="RHEA:24452"/>
        <dbReference type="Rhea" id="RHEA-COMP:10208"/>
        <dbReference type="Rhea" id="RHEA-COMP:10311"/>
        <dbReference type="ChEBI" id="CHEBI:29973"/>
        <dbReference type="ChEBI" id="CHEBI:57856"/>
        <dbReference type="ChEBI" id="CHEBI:59789"/>
        <dbReference type="ChEBI" id="CHEBI:82795"/>
        <dbReference type="EC" id="2.1.1.80"/>
    </reaction>
</comment>
<evidence type="ECO:0000256" key="4">
    <source>
        <dbReference type="ARBA" id="ARBA00022679"/>
    </source>
</evidence>
<dbReference type="SUPFAM" id="SSF53335">
    <property type="entry name" value="S-adenosyl-L-methionine-dependent methyltransferases"/>
    <property type="match status" value="1"/>
</dbReference>
<dbReference type="InterPro" id="IPR050903">
    <property type="entry name" value="Bact_Chemotaxis_MeTrfase"/>
</dbReference>
<evidence type="ECO:0000313" key="7">
    <source>
        <dbReference type="EMBL" id="SHI92483.1"/>
    </source>
</evidence>
<feature type="domain" description="CheR-type methyltransferase" evidence="6">
    <location>
        <begin position="15"/>
        <end position="294"/>
    </location>
</feature>
<evidence type="ECO:0000259" key="6">
    <source>
        <dbReference type="PROSITE" id="PS50123"/>
    </source>
</evidence>
<keyword evidence="8" id="KW-1185">Reference proteome</keyword>
<dbReference type="InterPro" id="IPR022641">
    <property type="entry name" value="CheR_N"/>
</dbReference>
<dbReference type="SMART" id="SM00138">
    <property type="entry name" value="MeTrc"/>
    <property type="match status" value="1"/>
</dbReference>
<dbReference type="InterPro" id="IPR026024">
    <property type="entry name" value="Chemotaxis_MeTrfase_CheR"/>
</dbReference>